<evidence type="ECO:0000256" key="4">
    <source>
        <dbReference type="ARBA" id="ARBA00022989"/>
    </source>
</evidence>
<dbReference type="RefSeq" id="WP_249862095.1">
    <property type="nucleotide sequence ID" value="NZ_CP027059.1"/>
</dbReference>
<evidence type="ECO:0000256" key="5">
    <source>
        <dbReference type="ARBA" id="ARBA00023136"/>
    </source>
</evidence>
<dbReference type="Proteomes" id="UP001057134">
    <property type="component" value="Chromosome"/>
</dbReference>
<evidence type="ECO:0000256" key="2">
    <source>
        <dbReference type="ARBA" id="ARBA00022448"/>
    </source>
</evidence>
<evidence type="ECO:0000256" key="1">
    <source>
        <dbReference type="ARBA" id="ARBA00004651"/>
    </source>
</evidence>
<reference evidence="8" key="2">
    <citation type="journal article" date="2021" name="J Anim Sci Technol">
        <title>Complete genome sequence of Paenibacillus konkukensis sp. nov. SK3146 as a potential probiotic strain.</title>
        <authorList>
            <person name="Jung H.I."/>
            <person name="Park S."/>
            <person name="Niu K.M."/>
            <person name="Lee S.W."/>
            <person name="Kothari D."/>
            <person name="Yi K.J."/>
            <person name="Kim S.K."/>
        </authorList>
    </citation>
    <scope>NUCLEOTIDE SEQUENCE</scope>
    <source>
        <strain evidence="8">SK3146</strain>
    </source>
</reference>
<dbReference type="EMBL" id="CP027059">
    <property type="protein sequence ID" value="UQZ86571.1"/>
    <property type="molecule type" value="Genomic_DNA"/>
</dbReference>
<feature type="transmembrane region" description="Helical" evidence="6">
    <location>
        <begin position="302"/>
        <end position="320"/>
    </location>
</feature>
<evidence type="ECO:0000256" key="6">
    <source>
        <dbReference type="SAM" id="Phobius"/>
    </source>
</evidence>
<feature type="transmembrane region" description="Helical" evidence="6">
    <location>
        <begin position="118"/>
        <end position="135"/>
    </location>
</feature>
<comment type="subcellular location">
    <subcellularLocation>
        <location evidence="1">Cell membrane</location>
        <topology evidence="1">Multi-pass membrane protein</topology>
    </subcellularLocation>
</comment>
<gene>
    <name evidence="8" type="primary">fsr_1</name>
    <name evidence="8" type="ORF">SK3146_05864</name>
</gene>
<organism evidence="8 9">
    <name type="scientific">Paenibacillus konkukensis</name>
    <dbReference type="NCBI Taxonomy" id="2020716"/>
    <lineage>
        <taxon>Bacteria</taxon>
        <taxon>Bacillati</taxon>
        <taxon>Bacillota</taxon>
        <taxon>Bacilli</taxon>
        <taxon>Bacillales</taxon>
        <taxon>Paenibacillaceae</taxon>
        <taxon>Paenibacillus</taxon>
    </lineage>
</organism>
<proteinExistence type="predicted"/>
<keyword evidence="9" id="KW-1185">Reference proteome</keyword>
<feature type="domain" description="Major facilitator superfamily (MFS) profile" evidence="7">
    <location>
        <begin position="30"/>
        <end position="411"/>
    </location>
</feature>
<feature type="transmembrane region" description="Helical" evidence="6">
    <location>
        <begin position="326"/>
        <end position="346"/>
    </location>
</feature>
<evidence type="ECO:0000259" key="7">
    <source>
        <dbReference type="PROSITE" id="PS50850"/>
    </source>
</evidence>
<dbReference type="InterPro" id="IPR036259">
    <property type="entry name" value="MFS_trans_sf"/>
</dbReference>
<evidence type="ECO:0000313" key="9">
    <source>
        <dbReference type="Proteomes" id="UP001057134"/>
    </source>
</evidence>
<feature type="transmembrane region" description="Helical" evidence="6">
    <location>
        <begin position="358"/>
        <end position="378"/>
    </location>
</feature>
<dbReference type="InterPro" id="IPR020846">
    <property type="entry name" value="MFS_dom"/>
</dbReference>
<accession>A0ABY4RVY4</accession>
<dbReference type="Gene3D" id="1.20.1250.20">
    <property type="entry name" value="MFS general substrate transporter like domains"/>
    <property type="match status" value="2"/>
</dbReference>
<keyword evidence="3 6" id="KW-0812">Transmembrane</keyword>
<dbReference type="SUPFAM" id="SSF103473">
    <property type="entry name" value="MFS general substrate transporter"/>
    <property type="match status" value="1"/>
</dbReference>
<dbReference type="InterPro" id="IPR005829">
    <property type="entry name" value="Sugar_transporter_CS"/>
</dbReference>
<dbReference type="PANTHER" id="PTHR43129:SF1">
    <property type="entry name" value="FOSMIDOMYCIN RESISTANCE PROTEIN"/>
    <property type="match status" value="1"/>
</dbReference>
<feature type="transmembrane region" description="Helical" evidence="6">
    <location>
        <begin position="67"/>
        <end position="88"/>
    </location>
</feature>
<dbReference type="InterPro" id="IPR011701">
    <property type="entry name" value="MFS"/>
</dbReference>
<name>A0ABY4RVY4_9BACL</name>
<dbReference type="CDD" id="cd17478">
    <property type="entry name" value="MFS_FsR"/>
    <property type="match status" value="1"/>
</dbReference>
<dbReference type="PANTHER" id="PTHR43129">
    <property type="entry name" value="FOSMIDOMYCIN RESISTANCE PROTEIN"/>
    <property type="match status" value="1"/>
</dbReference>
<evidence type="ECO:0000313" key="8">
    <source>
        <dbReference type="EMBL" id="UQZ86571.1"/>
    </source>
</evidence>
<keyword evidence="5 6" id="KW-0472">Membrane</keyword>
<dbReference type="PROSITE" id="PS00216">
    <property type="entry name" value="SUGAR_TRANSPORT_1"/>
    <property type="match status" value="1"/>
</dbReference>
<feature type="transmembrane region" description="Helical" evidence="6">
    <location>
        <begin position="384"/>
        <end position="406"/>
    </location>
</feature>
<dbReference type="PROSITE" id="PS50850">
    <property type="entry name" value="MFS"/>
    <property type="match status" value="1"/>
</dbReference>
<feature type="transmembrane region" description="Helical" evidence="6">
    <location>
        <begin position="156"/>
        <end position="179"/>
    </location>
</feature>
<feature type="transmembrane region" description="Helical" evidence="6">
    <location>
        <begin position="232"/>
        <end position="252"/>
    </location>
</feature>
<feature type="transmembrane region" description="Helical" evidence="6">
    <location>
        <begin position="272"/>
        <end position="290"/>
    </location>
</feature>
<protein>
    <submittedName>
        <fullName evidence="8">Fosmidomycin resistance protein</fullName>
    </submittedName>
</protein>
<evidence type="ECO:0000256" key="3">
    <source>
        <dbReference type="ARBA" id="ARBA00022692"/>
    </source>
</evidence>
<feature type="transmembrane region" description="Helical" evidence="6">
    <location>
        <begin position="185"/>
        <end position="211"/>
    </location>
</feature>
<reference evidence="8" key="1">
    <citation type="submission" date="2018-02" db="EMBL/GenBank/DDBJ databases">
        <authorList>
            <person name="Kim S.-K."/>
            <person name="Jung H.-I."/>
            <person name="Lee S.-W."/>
        </authorList>
    </citation>
    <scope>NUCLEOTIDE SEQUENCE</scope>
    <source>
        <strain evidence="8">SK3146</strain>
    </source>
</reference>
<keyword evidence="4 6" id="KW-1133">Transmembrane helix</keyword>
<dbReference type="Pfam" id="PF07690">
    <property type="entry name" value="MFS_1"/>
    <property type="match status" value="1"/>
</dbReference>
<keyword evidence="2" id="KW-0813">Transport</keyword>
<sequence>MQAAQTGTAASGATTQAATQPGIKPTVMRILLAISIVHLFNDSIQSIIPAILPILKDTMRLNYMQSGIIVFSLNMTASIMQPVVGLYSDRKPSPYMLPLGMGLTCLGVFGLAFAPNYWLILLSVVLVGLGSAIFHPEGSRVAHMAAGSRRGLAQSIFQVGGNAGQSLASIMTALIFVPLGQRGAVWFMLVAGLAIVVQMYIARWYGGYLAAHPRKAKSAAARAVSPTRKKQVTFAVVMLIFLVFARSWYHSGVSIYYPFYLMEKFHLSLEHAQIYIFLFAAAGAVGTFLGGPLADRFGRRNLIFFSMLGSAPLAMALPYANAFWAYVILLINGLIILSSFSVTVVYAQELIPGKVGTVSGLITGMAFGMGALGAVALGSLIDKFHLTVVMQMLSFLPLLGLLTFFLPSDRKLKAWAQEAEGAADK</sequence>